<reference evidence="1" key="1">
    <citation type="journal article" date="2019" name="Sci. Rep.">
        <title>Draft genome of Tanacetum cinerariifolium, the natural source of mosquito coil.</title>
        <authorList>
            <person name="Yamashiro T."/>
            <person name="Shiraishi A."/>
            <person name="Satake H."/>
            <person name="Nakayama K."/>
        </authorList>
    </citation>
    <scope>NUCLEOTIDE SEQUENCE</scope>
</reference>
<organism evidence="1">
    <name type="scientific">Tanacetum cinerariifolium</name>
    <name type="common">Dalmatian daisy</name>
    <name type="synonym">Chrysanthemum cinerariifolium</name>
    <dbReference type="NCBI Taxonomy" id="118510"/>
    <lineage>
        <taxon>Eukaryota</taxon>
        <taxon>Viridiplantae</taxon>
        <taxon>Streptophyta</taxon>
        <taxon>Embryophyta</taxon>
        <taxon>Tracheophyta</taxon>
        <taxon>Spermatophyta</taxon>
        <taxon>Magnoliopsida</taxon>
        <taxon>eudicotyledons</taxon>
        <taxon>Gunneridae</taxon>
        <taxon>Pentapetalae</taxon>
        <taxon>asterids</taxon>
        <taxon>campanulids</taxon>
        <taxon>Asterales</taxon>
        <taxon>Asteraceae</taxon>
        <taxon>Asteroideae</taxon>
        <taxon>Anthemideae</taxon>
        <taxon>Anthemidinae</taxon>
        <taxon>Tanacetum</taxon>
    </lineage>
</organism>
<sequence length="149" mass="15187">LARVPAAACAPIPARFSQVGSATAQPTGVRGRAALRRYRVAPAAAASGAWASGLAGRGPSRWGAARRSRAACLEALPGHLAVGLQHIGGQAGALAYYHKQARQLPRADGLGHQIAAELTGRQLPAAQFAQPSSRVSAAQKGCAGRALRL</sequence>
<gene>
    <name evidence="1" type="ORF">Tci_881674</name>
</gene>
<dbReference type="EMBL" id="BKCJ011247333">
    <property type="protein sequence ID" value="GFD09705.1"/>
    <property type="molecule type" value="Genomic_DNA"/>
</dbReference>
<feature type="non-terminal residue" evidence="1">
    <location>
        <position position="149"/>
    </location>
</feature>
<proteinExistence type="predicted"/>
<feature type="non-terminal residue" evidence="1">
    <location>
        <position position="1"/>
    </location>
</feature>
<name>A0A699TGL8_TANCI</name>
<accession>A0A699TGL8</accession>
<protein>
    <submittedName>
        <fullName evidence="1">Uncharacterized protein</fullName>
    </submittedName>
</protein>
<comment type="caution">
    <text evidence="1">The sequence shown here is derived from an EMBL/GenBank/DDBJ whole genome shotgun (WGS) entry which is preliminary data.</text>
</comment>
<evidence type="ECO:0000313" key="1">
    <source>
        <dbReference type="EMBL" id="GFD09705.1"/>
    </source>
</evidence>
<dbReference type="AlphaFoldDB" id="A0A699TGL8"/>